<evidence type="ECO:0000313" key="2">
    <source>
        <dbReference type="Proteomes" id="UP000479000"/>
    </source>
</evidence>
<evidence type="ECO:0000313" key="1">
    <source>
        <dbReference type="EMBL" id="CAA9995636.1"/>
    </source>
</evidence>
<gene>
    <name evidence="1" type="ORF">NTEN_LOCUS2427</name>
</gene>
<dbReference type="Proteomes" id="UP000479000">
    <property type="component" value="Unassembled WGS sequence"/>
</dbReference>
<sequence>MNFSIVQCKWCPEAERCSSGYDRHRQDWQWKQCEVTSVGGPNATACADAKLYKQLKPSLDGSSNHQMSIISGDPHPQVATVIQDSSEMSKFTIGSRYRMTLTLALLSLKRDRQPSIGPVPTGRRSPYRGAAVSCCWTFLAERPAADCACADPGKNGNSPL</sequence>
<organism evidence="1 2">
    <name type="scientific">Nesidiocoris tenuis</name>
    <dbReference type="NCBI Taxonomy" id="355587"/>
    <lineage>
        <taxon>Eukaryota</taxon>
        <taxon>Metazoa</taxon>
        <taxon>Ecdysozoa</taxon>
        <taxon>Arthropoda</taxon>
        <taxon>Hexapoda</taxon>
        <taxon>Insecta</taxon>
        <taxon>Pterygota</taxon>
        <taxon>Neoptera</taxon>
        <taxon>Paraneoptera</taxon>
        <taxon>Hemiptera</taxon>
        <taxon>Heteroptera</taxon>
        <taxon>Panheteroptera</taxon>
        <taxon>Cimicomorpha</taxon>
        <taxon>Miridae</taxon>
        <taxon>Dicyphina</taxon>
        <taxon>Nesidiocoris</taxon>
    </lineage>
</organism>
<name>A0A6H5G1Z2_9HEMI</name>
<protein>
    <submittedName>
        <fullName evidence="1">Uncharacterized protein</fullName>
    </submittedName>
</protein>
<dbReference type="OrthoDB" id="6285106at2759"/>
<dbReference type="AlphaFoldDB" id="A0A6H5G1Z2"/>
<proteinExistence type="predicted"/>
<keyword evidence="2" id="KW-1185">Reference proteome</keyword>
<accession>A0A6H5G1Z2</accession>
<dbReference type="EMBL" id="CADCXU010003837">
    <property type="protein sequence ID" value="CAA9995636.1"/>
    <property type="molecule type" value="Genomic_DNA"/>
</dbReference>
<reference evidence="1 2" key="1">
    <citation type="submission" date="2020-02" db="EMBL/GenBank/DDBJ databases">
        <authorList>
            <person name="Ferguson B K."/>
        </authorList>
    </citation>
    <scope>NUCLEOTIDE SEQUENCE [LARGE SCALE GENOMIC DNA]</scope>
</reference>